<sequence length="407" mass="46356">MVHIIWKINYRFLYNLTEDDPGIITKIILRYGSVIDYLDNRPKYIVDINLKFGRGLLSVIELTFIDNKSTGPLGTPDVPITGTVRFGPFNQFRLMEKQIQKYFTEMITLNTSYNVGHASPNNSRVLILPFIEFDPCRIGKNQPLPLDSKFSFNIAISNVLFAIMQIIDLILTGTSSIKPGIACDLMGKISPSFLTFNLLSVTSFTYLFFLRVCKSVDITRKHDWRLRKLLFLGSLVASIYGLNRYEPQDLWCSNKPQGGIICLVNVGFITSILIVALTICFRLVNMTRYMISEDHVRVNKKREPVQPHVIRNAVSSLIPYFVQWICVLIYNFSLLHKVNDKSTKSFFTIILILGVNLGGFGNAFMYIINEYRTFLIVGNPTKCHTLDQNNVVVNSISRGICMDFLVA</sequence>
<evidence type="ECO:0000256" key="1">
    <source>
        <dbReference type="SAM" id="Phobius"/>
    </source>
</evidence>
<dbReference type="AlphaFoldDB" id="A0A9N9FTP5"/>
<proteinExistence type="predicted"/>
<organism evidence="2 3">
    <name type="scientific">Funneliformis caledonium</name>
    <dbReference type="NCBI Taxonomy" id="1117310"/>
    <lineage>
        <taxon>Eukaryota</taxon>
        <taxon>Fungi</taxon>
        <taxon>Fungi incertae sedis</taxon>
        <taxon>Mucoromycota</taxon>
        <taxon>Glomeromycotina</taxon>
        <taxon>Glomeromycetes</taxon>
        <taxon>Glomerales</taxon>
        <taxon>Glomeraceae</taxon>
        <taxon>Funneliformis</taxon>
    </lineage>
</organism>
<dbReference type="Proteomes" id="UP000789570">
    <property type="component" value="Unassembled WGS sequence"/>
</dbReference>
<gene>
    <name evidence="2" type="ORF">FCALED_LOCUS6338</name>
</gene>
<feature type="transmembrane region" description="Helical" evidence="1">
    <location>
        <begin position="257"/>
        <end position="281"/>
    </location>
</feature>
<keyword evidence="1" id="KW-1133">Transmembrane helix</keyword>
<feature type="transmembrane region" description="Helical" evidence="1">
    <location>
        <begin position="309"/>
        <end position="333"/>
    </location>
</feature>
<name>A0A9N9FTP5_9GLOM</name>
<feature type="transmembrane region" description="Helical" evidence="1">
    <location>
        <begin position="191"/>
        <end position="209"/>
    </location>
</feature>
<keyword evidence="3" id="KW-1185">Reference proteome</keyword>
<accession>A0A9N9FTP5</accession>
<dbReference type="EMBL" id="CAJVPQ010001486">
    <property type="protein sequence ID" value="CAG8555575.1"/>
    <property type="molecule type" value="Genomic_DNA"/>
</dbReference>
<feature type="transmembrane region" description="Helical" evidence="1">
    <location>
        <begin position="229"/>
        <end position="245"/>
    </location>
</feature>
<protein>
    <submittedName>
        <fullName evidence="2">14217_t:CDS:1</fullName>
    </submittedName>
</protein>
<reference evidence="2" key="1">
    <citation type="submission" date="2021-06" db="EMBL/GenBank/DDBJ databases">
        <authorList>
            <person name="Kallberg Y."/>
            <person name="Tangrot J."/>
            <person name="Rosling A."/>
        </authorList>
    </citation>
    <scope>NUCLEOTIDE SEQUENCE</scope>
    <source>
        <strain evidence="2">UK204</strain>
    </source>
</reference>
<feature type="transmembrane region" description="Helical" evidence="1">
    <location>
        <begin position="345"/>
        <end position="368"/>
    </location>
</feature>
<dbReference type="OrthoDB" id="2340324at2759"/>
<keyword evidence="1" id="KW-0472">Membrane</keyword>
<keyword evidence="1" id="KW-0812">Transmembrane</keyword>
<feature type="transmembrane region" description="Helical" evidence="1">
    <location>
        <begin position="150"/>
        <end position="171"/>
    </location>
</feature>
<comment type="caution">
    <text evidence="2">The sequence shown here is derived from an EMBL/GenBank/DDBJ whole genome shotgun (WGS) entry which is preliminary data.</text>
</comment>
<evidence type="ECO:0000313" key="3">
    <source>
        <dbReference type="Proteomes" id="UP000789570"/>
    </source>
</evidence>
<evidence type="ECO:0000313" key="2">
    <source>
        <dbReference type="EMBL" id="CAG8555575.1"/>
    </source>
</evidence>